<dbReference type="RefSeq" id="WP_174539969.1">
    <property type="nucleotide sequence ID" value="NZ_WHUT02000013.1"/>
</dbReference>
<dbReference type="PANTHER" id="PTHR35811">
    <property type="entry name" value="SLR1870 PROTEIN"/>
    <property type="match status" value="1"/>
</dbReference>
<proteinExistence type="predicted"/>
<organism evidence="2 3">
    <name type="scientific">Fertoeibacter niger</name>
    <dbReference type="NCBI Taxonomy" id="2656921"/>
    <lineage>
        <taxon>Bacteria</taxon>
        <taxon>Pseudomonadati</taxon>
        <taxon>Pseudomonadota</taxon>
        <taxon>Alphaproteobacteria</taxon>
        <taxon>Rhodobacterales</taxon>
        <taxon>Paracoccaceae</taxon>
        <taxon>Fertoeibacter</taxon>
    </lineage>
</organism>
<dbReference type="PANTHER" id="PTHR35811:SF1">
    <property type="entry name" value="HTH OST-TYPE DOMAIN-CONTAINING PROTEIN"/>
    <property type="match status" value="1"/>
</dbReference>
<dbReference type="GO" id="GO:0004540">
    <property type="term" value="F:RNA nuclease activity"/>
    <property type="evidence" value="ECO:0007669"/>
    <property type="project" value="InterPro"/>
</dbReference>
<accession>A0A8X8H4J4</accession>
<gene>
    <name evidence="2" type="ORF">GEU84_017775</name>
</gene>
<dbReference type="Gene3D" id="3.40.50.1010">
    <property type="entry name" value="5'-nuclease"/>
    <property type="match status" value="1"/>
</dbReference>
<evidence type="ECO:0000313" key="2">
    <source>
        <dbReference type="EMBL" id="NUB46244.1"/>
    </source>
</evidence>
<evidence type="ECO:0000313" key="3">
    <source>
        <dbReference type="Proteomes" id="UP000484076"/>
    </source>
</evidence>
<protein>
    <submittedName>
        <fullName evidence="2">NYN domain-containing protein</fullName>
    </submittedName>
</protein>
<dbReference type="AlphaFoldDB" id="A0A8X8H4J4"/>
<feature type="domain" description="NYN" evidence="1">
    <location>
        <begin position="16"/>
        <end position="142"/>
    </location>
</feature>
<dbReference type="Proteomes" id="UP000484076">
    <property type="component" value="Unassembled WGS sequence"/>
</dbReference>
<dbReference type="CDD" id="cd11297">
    <property type="entry name" value="PIN_LabA-like_N_1"/>
    <property type="match status" value="1"/>
</dbReference>
<reference evidence="2" key="1">
    <citation type="submission" date="2020-05" db="EMBL/GenBank/DDBJ databases">
        <title>Fertoebacter nigrum gen. nov., sp. nov., a new member of the family Rhodobacteraceae.</title>
        <authorList>
            <person name="Szuroczki S."/>
            <person name="Abbaszade G."/>
            <person name="Buni D."/>
            <person name="Schumann P."/>
            <person name="Toth E."/>
        </authorList>
    </citation>
    <scope>NUCLEOTIDE SEQUENCE</scope>
    <source>
        <strain evidence="2">RG-N-1a</strain>
    </source>
</reference>
<name>A0A8X8H4J4_9RHOB</name>
<evidence type="ECO:0000259" key="1">
    <source>
        <dbReference type="Pfam" id="PF01936"/>
    </source>
</evidence>
<dbReference type="InterPro" id="IPR021139">
    <property type="entry name" value="NYN"/>
</dbReference>
<comment type="caution">
    <text evidence="2">The sequence shown here is derived from an EMBL/GenBank/DDBJ whole genome shotgun (WGS) entry which is preliminary data.</text>
</comment>
<dbReference type="Pfam" id="PF01936">
    <property type="entry name" value="NYN"/>
    <property type="match status" value="1"/>
</dbReference>
<sequence length="255" mass="27255">MKDDLRFADVTTSQRRVAVLVDGENLAADHAACILATARGEGRADIIRVYGNAKAIPAWDAQPGFRLIHSGTGKNATDLLLAIDAMELAFGGGIDTVLIASSDRDFAHVAHRLRERGLCVIGMGEEKTPDSFRQACTRFTPLVPKAKLPPAPVTPPIAPTKALPNGSTVFPPQTAISVDEALRRIIAAGSQKGQGVLLSHLEAKAREQGLKPTRLGAATWRDYLLARQPMFAVDGKGSEGRVRFIPTGFATDSRV</sequence>
<dbReference type="EMBL" id="WHUT02000013">
    <property type="protein sequence ID" value="NUB46244.1"/>
    <property type="molecule type" value="Genomic_DNA"/>
</dbReference>
<keyword evidence="3" id="KW-1185">Reference proteome</keyword>